<proteinExistence type="predicted"/>
<accession>A0A642UZT4</accession>
<sequence>MRIPRNLPHHLSARITFSPPPSSSVEAQWIYDNFKQLAPLELFRFKPTSLVPHGEALEVVYAPSYKSRVIGNLLEHEPTVVENENSDDAANQLKILDQIKSLVAIPRYPYIEDDDRYFDGTVEVPFAHNLAKHGSHLAGTYELTHSNIKSPFIEFTTKDNRDHIRKAMRHNFTKFHKFADIKVLKGVSFPDDPKAFGFVDEEIEPVEFKATPWVPQNLKDPYD</sequence>
<dbReference type="Proteomes" id="UP000449547">
    <property type="component" value="Unassembled WGS sequence"/>
</dbReference>
<protein>
    <submittedName>
        <fullName evidence="1">Uncharacterized protein</fullName>
    </submittedName>
</protein>
<dbReference type="OrthoDB" id="4076672at2759"/>
<dbReference type="AlphaFoldDB" id="A0A642UZT4"/>
<gene>
    <name evidence="1" type="ORF">DIURU_000404</name>
</gene>
<evidence type="ECO:0000313" key="2">
    <source>
        <dbReference type="Proteomes" id="UP000449547"/>
    </source>
</evidence>
<keyword evidence="2" id="KW-1185">Reference proteome</keyword>
<dbReference type="GeneID" id="54779057"/>
<comment type="caution">
    <text evidence="1">The sequence shown here is derived from an EMBL/GenBank/DDBJ whole genome shotgun (WGS) entry which is preliminary data.</text>
</comment>
<reference evidence="1 2" key="1">
    <citation type="submission" date="2019-07" db="EMBL/GenBank/DDBJ databases">
        <title>Genome assembly of two rare yeast pathogens: Diutina rugosa and Trichomonascus ciferrii.</title>
        <authorList>
            <person name="Mixao V."/>
            <person name="Saus E."/>
            <person name="Hansen A."/>
            <person name="Lass-Flor C."/>
            <person name="Gabaldon T."/>
        </authorList>
    </citation>
    <scope>NUCLEOTIDE SEQUENCE [LARGE SCALE GENOMIC DNA]</scope>
    <source>
        <strain evidence="1 2">CBS 613</strain>
    </source>
</reference>
<dbReference type="VEuPathDB" id="FungiDB:DIURU_000404"/>
<dbReference type="RefSeq" id="XP_034014723.1">
    <property type="nucleotide sequence ID" value="XM_034156869.1"/>
</dbReference>
<name>A0A642UZT4_DIURU</name>
<evidence type="ECO:0000313" key="1">
    <source>
        <dbReference type="EMBL" id="KAA8907717.1"/>
    </source>
</evidence>
<dbReference type="OMA" id="IRHNFQK"/>
<dbReference type="EMBL" id="SWFT01000019">
    <property type="protein sequence ID" value="KAA8907717.1"/>
    <property type="molecule type" value="Genomic_DNA"/>
</dbReference>
<organism evidence="1 2">
    <name type="scientific">Diutina rugosa</name>
    <name type="common">Yeast</name>
    <name type="synonym">Candida rugosa</name>
    <dbReference type="NCBI Taxonomy" id="5481"/>
    <lineage>
        <taxon>Eukaryota</taxon>
        <taxon>Fungi</taxon>
        <taxon>Dikarya</taxon>
        <taxon>Ascomycota</taxon>
        <taxon>Saccharomycotina</taxon>
        <taxon>Pichiomycetes</taxon>
        <taxon>Debaryomycetaceae</taxon>
        <taxon>Diutina</taxon>
    </lineage>
</organism>